<dbReference type="AlphaFoldDB" id="A0A0P6VN99"/>
<sequence length="125" mass="13495">MVSAILATAEALPASAGQGRLPEALTGLWATEAASCAKPDNDDRVEITRDRIEFFAASCRIDALRQTKAGDYRMDETCEAEGEADAIAGRLIVKGRDRIEIRQGETRHALLRCPKPAAAARSNLQ</sequence>
<evidence type="ECO:0000313" key="2">
    <source>
        <dbReference type="Proteomes" id="UP000048984"/>
    </source>
</evidence>
<dbReference type="Proteomes" id="UP000048984">
    <property type="component" value="Unassembled WGS sequence"/>
</dbReference>
<proteinExistence type="predicted"/>
<dbReference type="EMBL" id="LJYW01000001">
    <property type="protein sequence ID" value="KPL54302.1"/>
    <property type="molecule type" value="Genomic_DNA"/>
</dbReference>
<reference evidence="1 2" key="1">
    <citation type="submission" date="2015-09" db="EMBL/GenBank/DDBJ databases">
        <authorList>
            <person name="Jackson K.R."/>
            <person name="Lunt B.L."/>
            <person name="Fisher J.N.B."/>
            <person name="Gardner A.V."/>
            <person name="Bailey M.E."/>
            <person name="Deus L.M."/>
            <person name="Earl A.S."/>
            <person name="Gibby P.D."/>
            <person name="Hartmann K.A."/>
            <person name="Liu J.E."/>
            <person name="Manci A.M."/>
            <person name="Nielsen D.A."/>
            <person name="Solomon M.B."/>
            <person name="Breakwell D.P."/>
            <person name="Burnett S.H."/>
            <person name="Grose J.H."/>
        </authorList>
    </citation>
    <scope>NUCLEOTIDE SEQUENCE [LARGE SCALE GENOMIC DNA]</scope>
    <source>
        <strain evidence="1 2">16</strain>
    </source>
</reference>
<keyword evidence="2" id="KW-1185">Reference proteome</keyword>
<evidence type="ECO:0000313" key="1">
    <source>
        <dbReference type="EMBL" id="KPL54302.1"/>
    </source>
</evidence>
<gene>
    <name evidence="1" type="ORF">ABB55_20520</name>
</gene>
<comment type="caution">
    <text evidence="1">The sequence shown here is derived from an EMBL/GenBank/DDBJ whole genome shotgun (WGS) entry which is preliminary data.</text>
</comment>
<accession>A0A0P6VN99</accession>
<evidence type="ECO:0008006" key="3">
    <source>
        <dbReference type="Google" id="ProtNLM"/>
    </source>
</evidence>
<name>A0A0P6VN99_9HYPH</name>
<reference evidence="1 2" key="2">
    <citation type="submission" date="2015-10" db="EMBL/GenBank/DDBJ databases">
        <title>Draft Genome Sequence of Prosthecomicrobium hirschii ATCC 27832.</title>
        <authorList>
            <person name="Daniel J."/>
            <person name="Givan S.A."/>
            <person name="Brun Y.V."/>
            <person name="Brown P.J."/>
        </authorList>
    </citation>
    <scope>NUCLEOTIDE SEQUENCE [LARGE SCALE GENOMIC DNA]</scope>
    <source>
        <strain evidence="1 2">16</strain>
    </source>
</reference>
<protein>
    <recommendedName>
        <fullName evidence="3">DUF3617 family protein</fullName>
    </recommendedName>
</protein>
<organism evidence="1 2">
    <name type="scientific">Prosthecodimorpha hirschii</name>
    <dbReference type="NCBI Taxonomy" id="665126"/>
    <lineage>
        <taxon>Bacteria</taxon>
        <taxon>Pseudomonadati</taxon>
        <taxon>Pseudomonadota</taxon>
        <taxon>Alphaproteobacteria</taxon>
        <taxon>Hyphomicrobiales</taxon>
        <taxon>Ancalomicrobiaceae</taxon>
        <taxon>Prosthecodimorpha</taxon>
    </lineage>
</organism>